<keyword evidence="4" id="KW-0418">Kinase</keyword>
<dbReference type="Pfam" id="PF00781">
    <property type="entry name" value="DAGK_cat"/>
    <property type="match status" value="1"/>
</dbReference>
<dbReference type="Gene3D" id="3.40.50.10330">
    <property type="entry name" value="Probable inorganic polyphosphate/atp-NAD kinase, domain 1"/>
    <property type="match status" value="1"/>
</dbReference>
<accession>A0A0X8HRI5</accession>
<gene>
    <name evidence="15" type="ORF">AW171_hschr32000</name>
</gene>
<comment type="catalytic activity">
    <reaction evidence="12">
        <text>sphinganine + ATP = sphinganine 1-phosphate + ADP + H(+)</text>
        <dbReference type="Rhea" id="RHEA:15465"/>
        <dbReference type="ChEBI" id="CHEBI:15378"/>
        <dbReference type="ChEBI" id="CHEBI:30616"/>
        <dbReference type="ChEBI" id="CHEBI:57817"/>
        <dbReference type="ChEBI" id="CHEBI:57939"/>
        <dbReference type="ChEBI" id="CHEBI:456216"/>
        <dbReference type="EC" id="2.7.1.91"/>
    </reaction>
    <physiologicalReaction direction="left-to-right" evidence="12">
        <dbReference type="Rhea" id="RHEA:15466"/>
    </physiologicalReaction>
</comment>
<keyword evidence="7" id="KW-0472">Membrane</keyword>
<keyword evidence="8" id="KW-0564">Palmitate</keyword>
<keyword evidence="6" id="KW-0746">Sphingolipid metabolism</keyword>
<evidence type="ECO:0000256" key="7">
    <source>
        <dbReference type="ARBA" id="ARBA00023136"/>
    </source>
</evidence>
<keyword evidence="2" id="KW-0808">Transferase</keyword>
<dbReference type="PANTHER" id="PTHR12358:SF31">
    <property type="entry name" value="ACYLGLYCEROL KINASE, MITOCHONDRIAL"/>
    <property type="match status" value="1"/>
</dbReference>
<dbReference type="OrthoDB" id="3853857at2759"/>
<dbReference type="AlphaFoldDB" id="A0A0X8HRI5"/>
<organism evidence="15 16">
    <name type="scientific">Eremothecium sinecaudum</name>
    <dbReference type="NCBI Taxonomy" id="45286"/>
    <lineage>
        <taxon>Eukaryota</taxon>
        <taxon>Fungi</taxon>
        <taxon>Dikarya</taxon>
        <taxon>Ascomycota</taxon>
        <taxon>Saccharomycotina</taxon>
        <taxon>Saccharomycetes</taxon>
        <taxon>Saccharomycetales</taxon>
        <taxon>Saccharomycetaceae</taxon>
        <taxon>Eremothecium</taxon>
    </lineage>
</organism>
<comment type="catalytic activity">
    <reaction evidence="9">
        <text>a sphingoid base + ATP = a sphingoid 1-phosphate + ADP + H(+)</text>
        <dbReference type="Rhea" id="RHEA:51496"/>
        <dbReference type="ChEBI" id="CHEBI:15378"/>
        <dbReference type="ChEBI" id="CHEBI:30616"/>
        <dbReference type="ChEBI" id="CHEBI:76941"/>
        <dbReference type="ChEBI" id="CHEBI:84410"/>
        <dbReference type="ChEBI" id="CHEBI:456216"/>
        <dbReference type="EC" id="2.7.1.91"/>
    </reaction>
</comment>
<dbReference type="InterPro" id="IPR017438">
    <property type="entry name" value="ATP-NAD_kinase_N"/>
</dbReference>
<dbReference type="InterPro" id="IPR001206">
    <property type="entry name" value="Diacylglycerol_kinase_cat_dom"/>
</dbReference>
<dbReference type="Pfam" id="PF19279">
    <property type="entry name" value="YegS_C"/>
    <property type="match status" value="1"/>
</dbReference>
<proteinExistence type="predicted"/>
<evidence type="ECO:0000256" key="8">
    <source>
        <dbReference type="ARBA" id="ARBA00023139"/>
    </source>
</evidence>
<dbReference type="InterPro" id="IPR050187">
    <property type="entry name" value="Lipid_Phosphate_FormReg"/>
</dbReference>
<evidence type="ECO:0000256" key="13">
    <source>
        <dbReference type="SAM" id="MobiDB-lite"/>
    </source>
</evidence>
<dbReference type="RefSeq" id="XP_017987125.1">
    <property type="nucleotide sequence ID" value="XM_018130987.1"/>
</dbReference>
<evidence type="ECO:0000256" key="2">
    <source>
        <dbReference type="ARBA" id="ARBA00022679"/>
    </source>
</evidence>
<keyword evidence="8" id="KW-0449">Lipoprotein</keyword>
<evidence type="ECO:0000256" key="6">
    <source>
        <dbReference type="ARBA" id="ARBA00022919"/>
    </source>
</evidence>
<evidence type="ECO:0000313" key="16">
    <source>
        <dbReference type="Proteomes" id="UP000243052"/>
    </source>
</evidence>
<evidence type="ECO:0000256" key="3">
    <source>
        <dbReference type="ARBA" id="ARBA00022741"/>
    </source>
</evidence>
<dbReference type="GO" id="GO:0046512">
    <property type="term" value="P:sphingosine biosynthetic process"/>
    <property type="evidence" value="ECO:0007669"/>
    <property type="project" value="TreeGrafter"/>
</dbReference>
<dbReference type="STRING" id="45286.A0A0X8HRI5"/>
<dbReference type="PANTHER" id="PTHR12358">
    <property type="entry name" value="SPHINGOSINE KINASE"/>
    <property type="match status" value="1"/>
</dbReference>
<feature type="domain" description="DAGKc" evidence="14">
    <location>
        <begin position="193"/>
        <end position="332"/>
    </location>
</feature>
<dbReference type="Proteomes" id="UP000243052">
    <property type="component" value="Chromosome iii"/>
</dbReference>
<dbReference type="GO" id="GO:0019722">
    <property type="term" value="P:calcium-mediated signaling"/>
    <property type="evidence" value="ECO:0007669"/>
    <property type="project" value="UniProtKB-ARBA"/>
</dbReference>
<comment type="catalytic activity">
    <reaction evidence="11">
        <text>(4R)-hydroxysphinganine + ATP = (4R)-hydroxysphinganine 1-phosphate + ADP + H(+)</text>
        <dbReference type="Rhea" id="RHEA:33563"/>
        <dbReference type="ChEBI" id="CHEBI:15378"/>
        <dbReference type="ChEBI" id="CHEBI:30616"/>
        <dbReference type="ChEBI" id="CHEBI:64124"/>
        <dbReference type="ChEBI" id="CHEBI:64795"/>
        <dbReference type="ChEBI" id="CHEBI:456216"/>
        <dbReference type="EC" id="2.7.1.91"/>
    </reaction>
    <physiologicalReaction direction="left-to-right" evidence="11">
        <dbReference type="Rhea" id="RHEA:33564"/>
    </physiologicalReaction>
</comment>
<dbReference type="EC" id="2.7.1.91" evidence="10"/>
<reference evidence="15 16" key="1">
    <citation type="submission" date="2016-01" db="EMBL/GenBank/DDBJ databases">
        <title>Genome sequence of the yeast Holleya sinecauda.</title>
        <authorList>
            <person name="Dietrich F.S."/>
        </authorList>
    </citation>
    <scope>NUCLEOTIDE SEQUENCE [LARGE SCALE GENOMIC DNA]</scope>
    <source>
        <strain evidence="15 16">ATCC 58844</strain>
    </source>
</reference>
<dbReference type="InterPro" id="IPR016064">
    <property type="entry name" value="NAD/diacylglycerol_kinase_sf"/>
</dbReference>
<evidence type="ECO:0000313" key="15">
    <source>
        <dbReference type="EMBL" id="AMD20129.1"/>
    </source>
</evidence>
<evidence type="ECO:0000256" key="10">
    <source>
        <dbReference type="ARBA" id="ARBA00044037"/>
    </source>
</evidence>
<evidence type="ECO:0000256" key="11">
    <source>
        <dbReference type="ARBA" id="ARBA00052341"/>
    </source>
</evidence>
<comment type="subcellular location">
    <subcellularLocation>
        <location evidence="1">Endomembrane system</location>
    </subcellularLocation>
</comment>
<evidence type="ECO:0000256" key="1">
    <source>
        <dbReference type="ARBA" id="ARBA00004308"/>
    </source>
</evidence>
<keyword evidence="6" id="KW-0443">Lipid metabolism</keyword>
<dbReference type="SUPFAM" id="SSF111331">
    <property type="entry name" value="NAD kinase/diacylglycerol kinase-like"/>
    <property type="match status" value="1"/>
</dbReference>
<dbReference type="PROSITE" id="PS50146">
    <property type="entry name" value="DAGK"/>
    <property type="match status" value="1"/>
</dbReference>
<name>A0A0X8HRI5_9SACH</name>
<feature type="region of interest" description="Disordered" evidence="13">
    <location>
        <begin position="412"/>
        <end position="432"/>
    </location>
</feature>
<evidence type="ECO:0000256" key="9">
    <source>
        <dbReference type="ARBA" id="ARBA00043822"/>
    </source>
</evidence>
<keyword evidence="3" id="KW-0547">Nucleotide-binding</keyword>
<dbReference type="EMBL" id="CP014243">
    <property type="protein sequence ID" value="AMD20129.1"/>
    <property type="molecule type" value="Genomic_DNA"/>
</dbReference>
<evidence type="ECO:0000256" key="4">
    <source>
        <dbReference type="ARBA" id="ARBA00022777"/>
    </source>
</evidence>
<keyword evidence="5" id="KW-0067">ATP-binding</keyword>
<dbReference type="GO" id="GO:0005524">
    <property type="term" value="F:ATP binding"/>
    <property type="evidence" value="ECO:0007669"/>
    <property type="project" value="UniProtKB-KW"/>
</dbReference>
<evidence type="ECO:0000259" key="14">
    <source>
        <dbReference type="PROSITE" id="PS50146"/>
    </source>
</evidence>
<dbReference type="GO" id="GO:0008481">
    <property type="term" value="F:sphingosine kinase activity"/>
    <property type="evidence" value="ECO:0007669"/>
    <property type="project" value="UniProtKB-EC"/>
</dbReference>
<dbReference type="FunFam" id="3.40.50.10330:FF:000005">
    <property type="entry name" value="Sphingosine kinase 2"/>
    <property type="match status" value="1"/>
</dbReference>
<dbReference type="InterPro" id="IPR045540">
    <property type="entry name" value="YegS/DAGK_C"/>
</dbReference>
<dbReference type="GO" id="GO:0005737">
    <property type="term" value="C:cytoplasm"/>
    <property type="evidence" value="ECO:0007669"/>
    <property type="project" value="UniProtKB-ARBA"/>
</dbReference>
<dbReference type="GO" id="GO:0016020">
    <property type="term" value="C:membrane"/>
    <property type="evidence" value="ECO:0007669"/>
    <property type="project" value="TreeGrafter"/>
</dbReference>
<dbReference type="SMART" id="SM00046">
    <property type="entry name" value="DAGKc"/>
    <property type="match status" value="1"/>
</dbReference>
<dbReference type="Gene3D" id="2.60.200.40">
    <property type="match status" value="1"/>
</dbReference>
<keyword evidence="16" id="KW-1185">Reference proteome</keyword>
<sequence>MLQPPHKPYSRAYLAESSIVIKAQEEYVRDDLQEDKDEDSSESHGSSVFETASLISCVTCLSDYSDRGNSKSALPANTVIPYAKILNVQEVSATPQINSPVSDPFSDENALLNNRAEFRTKKQCKDGVELYSDVIPSKRSGDLVEITYAKPRRSDLVPKTVILLVERHPQGNCTADNGDIIEEILQKSYRGTKRKKSILMIINPFGGKGKAKKLYLTKIKPILMAGGCKVEVVETEYRTHAAEIVEKIDIDSFDVIAAASGDGIPHEVLNGLYRRPDRVRAFEKLAITQLPCGSGNAMSVSCHGTDNPSYAALSLLKAVEVRMDIMCCTQPSCIDSPRLSFLSQNYGIIGESDINTEFMRWLGPTRFELGVTLNIVQKRKYPCEIHVKYAAKTKNQLKDHYLRHKERISQDLKGLGSEESKPNSTPGSEALNHENHTLSDVILDDSSFKPKWSLSDPVPSDWEVIDQDLADNLGIFYTGKMPYVAADTKFFPAALPDDGTMDVIIIDARTPLSRMVSILLSLDKGTHVLQPEVQHSKILAYRIVPKKESVFSVDGERFPFEPLQVEILPKLAKTLLKNGSYVETEFKSL</sequence>
<evidence type="ECO:0000256" key="12">
    <source>
        <dbReference type="ARBA" id="ARBA00052914"/>
    </source>
</evidence>
<protein>
    <recommendedName>
        <fullName evidence="10">sphingosine kinase</fullName>
        <ecNumber evidence="10">2.7.1.91</ecNumber>
    </recommendedName>
</protein>
<evidence type="ECO:0000256" key="5">
    <source>
        <dbReference type="ARBA" id="ARBA00022840"/>
    </source>
</evidence>
<dbReference type="GeneID" id="28723363"/>
<dbReference type="GO" id="GO:0012505">
    <property type="term" value="C:endomembrane system"/>
    <property type="evidence" value="ECO:0007669"/>
    <property type="project" value="UniProtKB-SubCell"/>
</dbReference>